<keyword evidence="10" id="KW-0067">ATP-binding</keyword>
<keyword evidence="11 14" id="KW-1133">Transmembrane helix</keyword>
<dbReference type="Proteomes" id="UP000198623">
    <property type="component" value="Unassembled WGS sequence"/>
</dbReference>
<evidence type="ECO:0000256" key="13">
    <source>
        <dbReference type="ARBA" id="ARBA00023136"/>
    </source>
</evidence>
<evidence type="ECO:0000313" key="17">
    <source>
        <dbReference type="Proteomes" id="UP000198623"/>
    </source>
</evidence>
<dbReference type="Gene3D" id="3.30.450.20">
    <property type="entry name" value="PAS domain"/>
    <property type="match status" value="2"/>
</dbReference>
<evidence type="ECO:0000256" key="9">
    <source>
        <dbReference type="ARBA" id="ARBA00022777"/>
    </source>
</evidence>
<dbReference type="InterPro" id="IPR004358">
    <property type="entry name" value="Sig_transdc_His_kin-like_C"/>
</dbReference>
<keyword evidence="6" id="KW-0808">Transferase</keyword>
<dbReference type="Gene3D" id="1.10.287.130">
    <property type="match status" value="1"/>
</dbReference>
<evidence type="ECO:0000256" key="3">
    <source>
        <dbReference type="ARBA" id="ARBA00012438"/>
    </source>
</evidence>
<evidence type="ECO:0000256" key="7">
    <source>
        <dbReference type="ARBA" id="ARBA00022692"/>
    </source>
</evidence>
<keyword evidence="7 14" id="KW-0812">Transmembrane</keyword>
<dbReference type="PROSITE" id="PS50109">
    <property type="entry name" value="HIS_KIN"/>
    <property type="match status" value="1"/>
</dbReference>
<dbReference type="EMBL" id="FOOU01000001">
    <property type="protein sequence ID" value="SFF81231.1"/>
    <property type="molecule type" value="Genomic_DNA"/>
</dbReference>
<evidence type="ECO:0000256" key="4">
    <source>
        <dbReference type="ARBA" id="ARBA00022475"/>
    </source>
</evidence>
<dbReference type="STRING" id="1045558.SAMN05216175_101174"/>
<dbReference type="InterPro" id="IPR016120">
    <property type="entry name" value="Sig_transdc_His_kin_SpoOB"/>
</dbReference>
<dbReference type="SMART" id="SM00387">
    <property type="entry name" value="HATPase_c"/>
    <property type="match status" value="1"/>
</dbReference>
<protein>
    <recommendedName>
        <fullName evidence="3">histidine kinase</fullName>
        <ecNumber evidence="3">2.7.13.3</ecNumber>
    </recommendedName>
</protein>
<keyword evidence="8" id="KW-0547">Nucleotide-binding</keyword>
<dbReference type="InterPro" id="IPR035965">
    <property type="entry name" value="PAS-like_dom_sf"/>
</dbReference>
<dbReference type="Pfam" id="PF02518">
    <property type="entry name" value="HATPase_c"/>
    <property type="match status" value="1"/>
</dbReference>
<dbReference type="InterPro" id="IPR029151">
    <property type="entry name" value="Sensor-like_sf"/>
</dbReference>
<dbReference type="InterPro" id="IPR033463">
    <property type="entry name" value="sCache_3"/>
</dbReference>
<dbReference type="SUPFAM" id="SSF55890">
    <property type="entry name" value="Sporulation response regulatory protein Spo0B"/>
    <property type="match status" value="1"/>
</dbReference>
<dbReference type="SMART" id="SM00091">
    <property type="entry name" value="PAS"/>
    <property type="match status" value="1"/>
</dbReference>
<dbReference type="AlphaFoldDB" id="A0A1I2LW59"/>
<evidence type="ECO:0000256" key="8">
    <source>
        <dbReference type="ARBA" id="ARBA00022741"/>
    </source>
</evidence>
<proteinExistence type="predicted"/>
<evidence type="ECO:0000313" key="16">
    <source>
        <dbReference type="EMBL" id="SFF81231.1"/>
    </source>
</evidence>
<dbReference type="InterPro" id="IPR000014">
    <property type="entry name" value="PAS"/>
</dbReference>
<evidence type="ECO:0000256" key="10">
    <source>
        <dbReference type="ARBA" id="ARBA00022840"/>
    </source>
</evidence>
<dbReference type="SUPFAM" id="SSF103190">
    <property type="entry name" value="Sensory domain-like"/>
    <property type="match status" value="1"/>
</dbReference>
<dbReference type="GO" id="GO:0005886">
    <property type="term" value="C:plasma membrane"/>
    <property type="evidence" value="ECO:0007669"/>
    <property type="project" value="UniProtKB-SubCell"/>
</dbReference>
<evidence type="ECO:0000256" key="2">
    <source>
        <dbReference type="ARBA" id="ARBA00004651"/>
    </source>
</evidence>
<evidence type="ECO:0000256" key="11">
    <source>
        <dbReference type="ARBA" id="ARBA00022989"/>
    </source>
</evidence>
<evidence type="ECO:0000256" key="14">
    <source>
        <dbReference type="SAM" id="Phobius"/>
    </source>
</evidence>
<comment type="catalytic activity">
    <reaction evidence="1">
        <text>ATP + protein L-histidine = ADP + protein N-phospho-L-histidine.</text>
        <dbReference type="EC" id="2.7.13.3"/>
    </reaction>
</comment>
<dbReference type="InterPro" id="IPR005467">
    <property type="entry name" value="His_kinase_dom"/>
</dbReference>
<keyword evidence="17" id="KW-1185">Reference proteome</keyword>
<dbReference type="EC" id="2.7.13.3" evidence="3"/>
<dbReference type="Pfam" id="PF00989">
    <property type="entry name" value="PAS"/>
    <property type="match status" value="1"/>
</dbReference>
<dbReference type="GO" id="GO:0000155">
    <property type="term" value="F:phosphorelay sensor kinase activity"/>
    <property type="evidence" value="ECO:0007669"/>
    <property type="project" value="InterPro"/>
</dbReference>
<dbReference type="FunFam" id="3.30.450.20:FF:000018">
    <property type="entry name" value="Sensor histidine kinase DcuS"/>
    <property type="match status" value="1"/>
</dbReference>
<dbReference type="PANTHER" id="PTHR43547">
    <property type="entry name" value="TWO-COMPONENT HISTIDINE KINASE"/>
    <property type="match status" value="1"/>
</dbReference>
<evidence type="ECO:0000259" key="15">
    <source>
        <dbReference type="PROSITE" id="PS50109"/>
    </source>
</evidence>
<feature type="transmembrane region" description="Helical" evidence="14">
    <location>
        <begin position="185"/>
        <end position="206"/>
    </location>
</feature>
<dbReference type="Gene3D" id="3.30.565.10">
    <property type="entry name" value="Histidine kinase-like ATPase, C-terminal domain"/>
    <property type="match status" value="1"/>
</dbReference>
<dbReference type="Pfam" id="PF17203">
    <property type="entry name" value="sCache_3_2"/>
    <property type="match status" value="1"/>
</dbReference>
<dbReference type="SUPFAM" id="SSF55874">
    <property type="entry name" value="ATPase domain of HSP90 chaperone/DNA topoisomerase II/histidine kinase"/>
    <property type="match status" value="1"/>
</dbReference>
<dbReference type="PANTHER" id="PTHR43547:SF10">
    <property type="entry name" value="SENSOR HISTIDINE KINASE DCUS"/>
    <property type="match status" value="1"/>
</dbReference>
<dbReference type="GO" id="GO:0005524">
    <property type="term" value="F:ATP binding"/>
    <property type="evidence" value="ECO:0007669"/>
    <property type="project" value="UniProtKB-KW"/>
</dbReference>
<evidence type="ECO:0000256" key="5">
    <source>
        <dbReference type="ARBA" id="ARBA00022553"/>
    </source>
</evidence>
<dbReference type="GO" id="GO:0006355">
    <property type="term" value="P:regulation of DNA-templated transcription"/>
    <property type="evidence" value="ECO:0007669"/>
    <property type="project" value="InterPro"/>
</dbReference>
<gene>
    <name evidence="16" type="ORF">SAMN05216175_101174</name>
</gene>
<dbReference type="InterPro" id="IPR036890">
    <property type="entry name" value="HATPase_C_sf"/>
</dbReference>
<keyword evidence="13 14" id="KW-0472">Membrane</keyword>
<organism evidence="16 17">
    <name type="scientific">Neptunomonas qingdaonensis</name>
    <dbReference type="NCBI Taxonomy" id="1045558"/>
    <lineage>
        <taxon>Bacteria</taxon>
        <taxon>Pseudomonadati</taxon>
        <taxon>Pseudomonadota</taxon>
        <taxon>Gammaproteobacteria</taxon>
        <taxon>Oceanospirillales</taxon>
        <taxon>Oceanospirillaceae</taxon>
        <taxon>Neptunomonas</taxon>
    </lineage>
</organism>
<dbReference type="SUPFAM" id="SSF55785">
    <property type="entry name" value="PYP-like sensor domain (PAS domain)"/>
    <property type="match status" value="1"/>
</dbReference>
<dbReference type="InterPro" id="IPR003594">
    <property type="entry name" value="HATPase_dom"/>
</dbReference>
<evidence type="ECO:0000256" key="1">
    <source>
        <dbReference type="ARBA" id="ARBA00000085"/>
    </source>
</evidence>
<accession>A0A1I2LW59</accession>
<dbReference type="CDD" id="cd00130">
    <property type="entry name" value="PAS"/>
    <property type="match status" value="1"/>
</dbReference>
<evidence type="ECO:0000256" key="12">
    <source>
        <dbReference type="ARBA" id="ARBA00023012"/>
    </source>
</evidence>
<name>A0A1I2LW59_9GAMM</name>
<keyword evidence="5" id="KW-0597">Phosphoprotein</keyword>
<comment type="subcellular location">
    <subcellularLocation>
        <location evidence="2">Cell membrane</location>
        <topology evidence="2">Multi-pass membrane protein</topology>
    </subcellularLocation>
</comment>
<feature type="domain" description="Histidine kinase" evidence="15">
    <location>
        <begin position="348"/>
        <end position="543"/>
    </location>
</feature>
<evidence type="ECO:0000256" key="6">
    <source>
        <dbReference type="ARBA" id="ARBA00022679"/>
    </source>
</evidence>
<keyword evidence="4" id="KW-1003">Cell membrane</keyword>
<dbReference type="InterPro" id="IPR013767">
    <property type="entry name" value="PAS_fold"/>
</dbReference>
<keyword evidence="12" id="KW-0902">Two-component regulatory system</keyword>
<reference evidence="17" key="1">
    <citation type="submission" date="2016-10" db="EMBL/GenBank/DDBJ databases">
        <authorList>
            <person name="Varghese N."/>
            <person name="Submissions S."/>
        </authorList>
    </citation>
    <scope>NUCLEOTIDE SEQUENCE [LARGE SCALE GENOMIC DNA]</scope>
    <source>
        <strain evidence="17">CGMCC 1.10971</strain>
    </source>
</reference>
<dbReference type="PRINTS" id="PR00344">
    <property type="entry name" value="BCTRLSENSOR"/>
</dbReference>
<sequence>MRATWVKTMKLLSRLKLKTRMILVLGLMALLQTGLLGVFAVQYLHQSLEEQIGERALHVAKTIAAVPQISEAVARGDTDALQPISMLLAKKTQARFVVIGDKNGIRLAHPNLEKVGLSMADDEGDDSALALKQGKGYISKDLGSLGWSMRGKAPVFANNDRDVIGVVSVGYHLDRVDEIISDYRLTLMVVIALSFLLSAIIAVWFANHFKKAIFGLEPEQIARLFDEQKATLESVREGIIAINNKGKITIFNRNAIKTLGLSEDTQLMGRSIEEVLPGSAMLEILKTGKPHFDYEVWLQNHSLIVNRIPLKQGDQITGVVSSFRRKDELDLVSKKLTRIQQYADGLRSQAHEYSNKLHTIAGLIQLDAKNEALAFIGQETQEHQELIRLLLEVVPDPVLAGFFLGKYNRARELGLRLVIDPESKMTELPEYLPREQLVSVLGNLIDNALEATLRHKGAGGKVKVSMTDLGNDLIFEIEDQGAGISLHQQQQIFEKGFTSKTEMGHGIGLHLVKGLLETLGGTIMLEKGEEEGSRFIVYLPKIRKA</sequence>
<keyword evidence="9 16" id="KW-0418">Kinase</keyword>